<dbReference type="CDD" id="cd03257">
    <property type="entry name" value="ABC_NikE_OppD_transporters"/>
    <property type="match status" value="1"/>
</dbReference>
<dbReference type="PROSITE" id="PS50893">
    <property type="entry name" value="ABC_TRANSPORTER_2"/>
    <property type="match status" value="1"/>
</dbReference>
<dbReference type="RefSeq" id="WP_379764932.1">
    <property type="nucleotide sequence ID" value="NZ_JBHSXI010000001.1"/>
</dbReference>
<evidence type="ECO:0000256" key="4">
    <source>
        <dbReference type="ARBA" id="ARBA00022840"/>
    </source>
</evidence>
<dbReference type="GO" id="GO:0055085">
    <property type="term" value="P:transmembrane transport"/>
    <property type="evidence" value="ECO:0007669"/>
    <property type="project" value="UniProtKB-ARBA"/>
</dbReference>
<organism evidence="6 7">
    <name type="scientific">Halorubrum trueperi</name>
    <dbReference type="NCBI Taxonomy" id="2004704"/>
    <lineage>
        <taxon>Archaea</taxon>
        <taxon>Methanobacteriati</taxon>
        <taxon>Methanobacteriota</taxon>
        <taxon>Stenosarchaea group</taxon>
        <taxon>Halobacteria</taxon>
        <taxon>Halobacteriales</taxon>
        <taxon>Haloferacaceae</taxon>
        <taxon>Halorubrum</taxon>
    </lineage>
</organism>
<gene>
    <name evidence="6" type="ORF">ACFQEY_03800</name>
</gene>
<evidence type="ECO:0000256" key="1">
    <source>
        <dbReference type="ARBA" id="ARBA00005417"/>
    </source>
</evidence>
<dbReference type="InterPro" id="IPR013563">
    <property type="entry name" value="Oligopep_ABC_C"/>
</dbReference>
<dbReference type="Gene3D" id="3.40.50.300">
    <property type="entry name" value="P-loop containing nucleotide triphosphate hydrolases"/>
    <property type="match status" value="1"/>
</dbReference>
<keyword evidence="3" id="KW-0547">Nucleotide-binding</keyword>
<accession>A0ABD5UFU0</accession>
<comment type="similarity">
    <text evidence="1">Belongs to the ABC transporter superfamily.</text>
</comment>
<dbReference type="InterPro" id="IPR050319">
    <property type="entry name" value="ABC_transp_ATP-bind"/>
</dbReference>
<evidence type="ECO:0000313" key="7">
    <source>
        <dbReference type="Proteomes" id="UP001596333"/>
    </source>
</evidence>
<dbReference type="PANTHER" id="PTHR43776">
    <property type="entry name" value="TRANSPORT ATP-BINDING PROTEIN"/>
    <property type="match status" value="1"/>
</dbReference>
<dbReference type="SUPFAM" id="SSF52540">
    <property type="entry name" value="P-loop containing nucleoside triphosphate hydrolases"/>
    <property type="match status" value="1"/>
</dbReference>
<dbReference type="PANTHER" id="PTHR43776:SF7">
    <property type="entry name" value="D,D-DIPEPTIDE TRANSPORT ATP-BINDING PROTEIN DDPF-RELATED"/>
    <property type="match status" value="1"/>
</dbReference>
<dbReference type="Pfam" id="PF00005">
    <property type="entry name" value="ABC_tran"/>
    <property type="match status" value="1"/>
</dbReference>
<keyword evidence="2" id="KW-0813">Transport</keyword>
<dbReference type="EMBL" id="JBHSXI010000001">
    <property type="protein sequence ID" value="MFC6888181.1"/>
    <property type="molecule type" value="Genomic_DNA"/>
</dbReference>
<dbReference type="InterPro" id="IPR003593">
    <property type="entry name" value="AAA+_ATPase"/>
</dbReference>
<evidence type="ECO:0000256" key="3">
    <source>
        <dbReference type="ARBA" id="ARBA00022741"/>
    </source>
</evidence>
<dbReference type="FunFam" id="3.40.50.300:FF:000016">
    <property type="entry name" value="Oligopeptide ABC transporter ATP-binding component"/>
    <property type="match status" value="1"/>
</dbReference>
<evidence type="ECO:0000256" key="2">
    <source>
        <dbReference type="ARBA" id="ARBA00022448"/>
    </source>
</evidence>
<proteinExistence type="inferred from homology"/>
<dbReference type="InterPro" id="IPR017871">
    <property type="entry name" value="ABC_transporter-like_CS"/>
</dbReference>
<dbReference type="NCBIfam" id="TIGR01727">
    <property type="entry name" value="oligo_HPY"/>
    <property type="match status" value="1"/>
</dbReference>
<name>A0ABD5UFU0_9EURY</name>
<sequence length="415" mass="46833">MSDPLVEVEGLKKYYADEDTLIDWILRRESASVRAVDGVSFEIRQGETLGLVGESGCGKSTTGETLLGLIDATEGHVRFEGENIFDQSDLTDFRRQTGIVFQDPFSSLDPRMTVREIIQEPMIIHDTGTRTERHERVEELLEQVGLSVDHVDRYPHEFSGGQRQRIGIARALSLKPKFIVLDEPVSALDVSVQAQILNLLADLQEELDLTYLLIAHDLSVVKHISDTVAVMYLGQIVEQGPTEELFTDPEHPYTRALLDSVPRARTAEQHRQMNPIKGDVPSPRNPPSGCSFRTRCPEIIPPNDLDVQQRTFREIMTLRDRIRASELEASELFEERNPNNRDADVDAVIKKFFSEPPGQETRAIVYDALEQYLSGEEDAAATKLEETFTSVCERDDPELQLLDESNQIVACHLHN</sequence>
<dbReference type="SMART" id="SM00382">
    <property type="entry name" value="AAA"/>
    <property type="match status" value="1"/>
</dbReference>
<dbReference type="InterPro" id="IPR003439">
    <property type="entry name" value="ABC_transporter-like_ATP-bd"/>
</dbReference>
<dbReference type="InterPro" id="IPR027417">
    <property type="entry name" value="P-loop_NTPase"/>
</dbReference>
<protein>
    <submittedName>
        <fullName evidence="6">ABC transporter ATP-binding protein</fullName>
    </submittedName>
</protein>
<dbReference type="GO" id="GO:0005524">
    <property type="term" value="F:ATP binding"/>
    <property type="evidence" value="ECO:0007669"/>
    <property type="project" value="UniProtKB-KW"/>
</dbReference>
<dbReference type="PROSITE" id="PS00211">
    <property type="entry name" value="ABC_TRANSPORTER_1"/>
    <property type="match status" value="1"/>
</dbReference>
<reference evidence="6 7" key="1">
    <citation type="journal article" date="2019" name="Int. J. Syst. Evol. Microbiol.">
        <title>The Global Catalogue of Microorganisms (GCM) 10K type strain sequencing project: providing services to taxonomists for standard genome sequencing and annotation.</title>
        <authorList>
            <consortium name="The Broad Institute Genomics Platform"/>
            <consortium name="The Broad Institute Genome Sequencing Center for Infectious Disease"/>
            <person name="Wu L."/>
            <person name="Ma J."/>
        </authorList>
    </citation>
    <scope>NUCLEOTIDE SEQUENCE [LARGE SCALE GENOMIC DNA]</scope>
    <source>
        <strain evidence="6 7">Y73</strain>
    </source>
</reference>
<dbReference type="Proteomes" id="UP001596333">
    <property type="component" value="Unassembled WGS sequence"/>
</dbReference>
<dbReference type="AlphaFoldDB" id="A0ABD5UFU0"/>
<evidence type="ECO:0000313" key="6">
    <source>
        <dbReference type="EMBL" id="MFC6888181.1"/>
    </source>
</evidence>
<keyword evidence="7" id="KW-1185">Reference proteome</keyword>
<evidence type="ECO:0000259" key="5">
    <source>
        <dbReference type="PROSITE" id="PS50893"/>
    </source>
</evidence>
<keyword evidence="4 6" id="KW-0067">ATP-binding</keyword>
<feature type="domain" description="ABC transporter" evidence="5">
    <location>
        <begin position="6"/>
        <end position="258"/>
    </location>
</feature>
<comment type="caution">
    <text evidence="6">The sequence shown here is derived from an EMBL/GenBank/DDBJ whole genome shotgun (WGS) entry which is preliminary data.</text>
</comment>
<dbReference type="Pfam" id="PF08352">
    <property type="entry name" value="oligo_HPY"/>
    <property type="match status" value="1"/>
</dbReference>